<keyword evidence="1" id="KW-0479">Metal-binding</keyword>
<comment type="caution">
    <text evidence="6">The sequence shown here is derived from an EMBL/GenBank/DDBJ whole genome shotgun (WGS) entry which is preliminary data.</text>
</comment>
<evidence type="ECO:0000256" key="1">
    <source>
        <dbReference type="ARBA" id="ARBA00022723"/>
    </source>
</evidence>
<evidence type="ECO:0000313" key="6">
    <source>
        <dbReference type="EMBL" id="TRM57852.1"/>
    </source>
</evidence>
<gene>
    <name evidence="6" type="ORF">BD626DRAFT_634556</name>
</gene>
<evidence type="ECO:0000256" key="2">
    <source>
        <dbReference type="ARBA" id="ARBA00022771"/>
    </source>
</evidence>
<feature type="domain" description="MYND-type" evidence="5">
    <location>
        <begin position="402"/>
        <end position="449"/>
    </location>
</feature>
<dbReference type="PROSITE" id="PS01360">
    <property type="entry name" value="ZF_MYND_1"/>
    <property type="match status" value="1"/>
</dbReference>
<keyword evidence="7" id="KW-1185">Reference proteome</keyword>
<dbReference type="Gene3D" id="1.10.220.160">
    <property type="match status" value="1"/>
</dbReference>
<dbReference type="Proteomes" id="UP000320762">
    <property type="component" value="Unassembled WGS sequence"/>
</dbReference>
<dbReference type="EMBL" id="VDMD01000042">
    <property type="protein sequence ID" value="TRM57852.1"/>
    <property type="molecule type" value="Genomic_DNA"/>
</dbReference>
<reference evidence="6 7" key="1">
    <citation type="journal article" date="2019" name="New Phytol.">
        <title>Comparative genomics reveals unique wood-decay strategies and fruiting body development in the Schizophyllaceae.</title>
        <authorList>
            <person name="Almasi E."/>
            <person name="Sahu N."/>
            <person name="Krizsan K."/>
            <person name="Balint B."/>
            <person name="Kovacs G.M."/>
            <person name="Kiss B."/>
            <person name="Cseklye J."/>
            <person name="Drula E."/>
            <person name="Henrissat B."/>
            <person name="Nagy I."/>
            <person name="Chovatia M."/>
            <person name="Adam C."/>
            <person name="LaButti K."/>
            <person name="Lipzen A."/>
            <person name="Riley R."/>
            <person name="Grigoriev I.V."/>
            <person name="Nagy L.G."/>
        </authorList>
    </citation>
    <scope>NUCLEOTIDE SEQUENCE [LARGE SCALE GENOMIC DNA]</scope>
    <source>
        <strain evidence="6 7">NL-1724</strain>
    </source>
</reference>
<evidence type="ECO:0000259" key="5">
    <source>
        <dbReference type="PROSITE" id="PS50865"/>
    </source>
</evidence>
<protein>
    <recommendedName>
        <fullName evidence="5">MYND-type domain-containing protein</fullName>
    </recommendedName>
</protein>
<dbReference type="PROSITE" id="PS50865">
    <property type="entry name" value="ZF_MYND_2"/>
    <property type="match status" value="1"/>
</dbReference>
<keyword evidence="2 4" id="KW-0863">Zinc-finger</keyword>
<evidence type="ECO:0000256" key="3">
    <source>
        <dbReference type="ARBA" id="ARBA00022833"/>
    </source>
</evidence>
<evidence type="ECO:0000256" key="4">
    <source>
        <dbReference type="PROSITE-ProRule" id="PRU00134"/>
    </source>
</evidence>
<name>A0A550BZ76_9AGAR</name>
<sequence>MAPSPQIRALEALTALLTDLECMSPSHLGDAVPKKEVSAKIEALLQDAHPFAAMEPLRSVVEALDQYQNLCGLIERELRFGILLQAREYAEKVAPLACKWLGFIHPMNGNVTRSEKTRDYQHTTFVIVNATSGMVFLPRNDHSLVRFLDTTKFIVYNIDILAHFFRYNRFSPAPLAGSAVSNLLFLYDLPMAGAHARTESRKMLSREMARVFGKHPRRLCRVISRYADVLNSSQPAELDAQCMLFTAANTLLNVKELRPYTCPRRVVAKLVAVIDRRSRGPAPACKAAVAGCTYLDHLWRVTQDNRTLQWSLFDGILHPILRIMTTYAAPHEFHETLRPIVQTLYRSFIHYRVLLAFNRMHANDPALRAAAASITPFAALAEVCTARYRLLDIARKDWNLKSRWCHNTECPGQRLLQERRLPCCECRRVFYCSRVCQRTHWLAVHQKDCDVYEDFICKTGPRDTHLMNIIASDYVRTHRHNIVAEVRRRLREVDEKRKTIKFQYQAIANVIDVDFQIRVNFLGPSLHHTVDNLMSGVYGTEGQNVFISGLWMEGEKEKSDCLRVIPYEKFNEETLETITMYAPKDAFGTSS</sequence>
<dbReference type="AlphaFoldDB" id="A0A550BZ76"/>
<evidence type="ECO:0000313" key="7">
    <source>
        <dbReference type="Proteomes" id="UP000320762"/>
    </source>
</evidence>
<keyword evidence="3" id="KW-0862">Zinc</keyword>
<dbReference type="OrthoDB" id="2884733at2759"/>
<dbReference type="Gene3D" id="6.10.140.2220">
    <property type="match status" value="1"/>
</dbReference>
<dbReference type="Pfam" id="PF01753">
    <property type="entry name" value="zf-MYND"/>
    <property type="match status" value="1"/>
</dbReference>
<dbReference type="InterPro" id="IPR002893">
    <property type="entry name" value="Znf_MYND"/>
</dbReference>
<organism evidence="6 7">
    <name type="scientific">Schizophyllum amplum</name>
    <dbReference type="NCBI Taxonomy" id="97359"/>
    <lineage>
        <taxon>Eukaryota</taxon>
        <taxon>Fungi</taxon>
        <taxon>Dikarya</taxon>
        <taxon>Basidiomycota</taxon>
        <taxon>Agaricomycotina</taxon>
        <taxon>Agaricomycetes</taxon>
        <taxon>Agaricomycetidae</taxon>
        <taxon>Agaricales</taxon>
        <taxon>Schizophyllaceae</taxon>
        <taxon>Schizophyllum</taxon>
    </lineage>
</organism>
<dbReference type="SUPFAM" id="SSF144232">
    <property type="entry name" value="HIT/MYND zinc finger-like"/>
    <property type="match status" value="1"/>
</dbReference>
<dbReference type="GO" id="GO:0008270">
    <property type="term" value="F:zinc ion binding"/>
    <property type="evidence" value="ECO:0007669"/>
    <property type="project" value="UniProtKB-KW"/>
</dbReference>
<accession>A0A550BZ76</accession>
<proteinExistence type="predicted"/>